<protein>
    <recommendedName>
        <fullName evidence="12">Isoleucine--tRNA ligase</fullName>
        <ecNumber evidence="12">6.1.1.5</ecNumber>
    </recommendedName>
    <alternativeName>
        <fullName evidence="12">Isoleucyl-tRNA synthetase</fullName>
        <shortName evidence="12">IleRS</shortName>
    </alternativeName>
</protein>
<proteinExistence type="inferred from homology"/>
<dbReference type="OrthoDB" id="9810365at2"/>
<dbReference type="GO" id="GO:0000049">
    <property type="term" value="F:tRNA binding"/>
    <property type="evidence" value="ECO:0007669"/>
    <property type="project" value="InterPro"/>
</dbReference>
<dbReference type="InterPro" id="IPR009008">
    <property type="entry name" value="Val/Leu/Ile-tRNA-synth_edit"/>
</dbReference>
<dbReference type="EC" id="6.1.1.5" evidence="12"/>
<dbReference type="InterPro" id="IPR013155">
    <property type="entry name" value="M/V/L/I-tRNA-synth_anticd-bd"/>
</dbReference>
<evidence type="ECO:0000256" key="8">
    <source>
        <dbReference type="ARBA" id="ARBA00022917"/>
    </source>
</evidence>
<dbReference type="Pfam" id="PF06827">
    <property type="entry name" value="zf-FPG_IleRS"/>
    <property type="match status" value="1"/>
</dbReference>
<evidence type="ECO:0000256" key="3">
    <source>
        <dbReference type="ARBA" id="ARBA00022598"/>
    </source>
</evidence>
<comment type="domain">
    <text evidence="12">IleRS has two distinct active sites: one for aminoacylation and one for editing. The misactivated valine is translocated from the active site to the editing site, which sterically excludes the correctly activated isoleucine. The single editing site contains two valyl binding pockets, one specific for each substrate (Val-AMP or Val-tRNA(Ile)).</text>
</comment>
<evidence type="ECO:0000256" key="9">
    <source>
        <dbReference type="ARBA" id="ARBA00023146"/>
    </source>
</evidence>
<dbReference type="Gene3D" id="3.40.50.620">
    <property type="entry name" value="HUPs"/>
    <property type="match status" value="2"/>
</dbReference>
<dbReference type="InterPro" id="IPR009080">
    <property type="entry name" value="tRNAsynth_Ia_anticodon-bd"/>
</dbReference>
<dbReference type="GO" id="GO:0002161">
    <property type="term" value="F:aminoacyl-tRNA deacylase activity"/>
    <property type="evidence" value="ECO:0007669"/>
    <property type="project" value="InterPro"/>
</dbReference>
<evidence type="ECO:0000256" key="1">
    <source>
        <dbReference type="ARBA" id="ARBA00006887"/>
    </source>
</evidence>
<feature type="binding site" evidence="12">
    <location>
        <position position="977"/>
    </location>
    <ligand>
        <name>Zn(2+)</name>
        <dbReference type="ChEBI" id="CHEBI:29105"/>
    </ligand>
</feature>
<keyword evidence="2 12" id="KW-0963">Cytoplasm</keyword>
<dbReference type="InterPro" id="IPR010663">
    <property type="entry name" value="Znf_FPG/IleRS"/>
</dbReference>
<keyword evidence="6 12" id="KW-0862">Zinc</keyword>
<dbReference type="SUPFAM" id="SSF50677">
    <property type="entry name" value="ValRS/IleRS/LeuRS editing domain"/>
    <property type="match status" value="1"/>
</dbReference>
<feature type="short sequence motif" description="'KMSKS' region" evidence="12">
    <location>
        <begin position="680"/>
        <end position="684"/>
    </location>
</feature>
<keyword evidence="4 12" id="KW-0479">Metal-binding</keyword>
<feature type="short sequence motif" description="'HIGH' region" evidence="12">
    <location>
        <begin position="62"/>
        <end position="72"/>
    </location>
</feature>
<comment type="subcellular location">
    <subcellularLocation>
        <location evidence="12">Cytoplasm</location>
    </subcellularLocation>
</comment>
<dbReference type="HAMAP" id="MF_02002">
    <property type="entry name" value="Ile_tRNA_synth_type1"/>
    <property type="match status" value="1"/>
</dbReference>
<evidence type="ECO:0000256" key="4">
    <source>
        <dbReference type="ARBA" id="ARBA00022723"/>
    </source>
</evidence>
<accession>A0A2K9F4Q3</accession>
<comment type="function">
    <text evidence="10 12">Catalyzes the attachment of isoleucine to tRNA(Ile). As IleRS can inadvertently accommodate and process structurally similar amino acids such as valine, to avoid such errors it has two additional distinct tRNA(Ile)-dependent editing activities. One activity is designated as 'pretransfer' editing and involves the hydrolysis of activated Val-AMP. The other activity is designated 'posttransfer' editing and involves deacylation of mischarged Val-tRNA(Ile).</text>
</comment>
<keyword evidence="3 12" id="KW-0436">Ligase</keyword>
<gene>
    <name evidence="12" type="primary">ileS</name>
    <name evidence="16" type="ORF">CUV01_11170</name>
</gene>
<dbReference type="SUPFAM" id="SSF52374">
    <property type="entry name" value="Nucleotidylyl transferase"/>
    <property type="match status" value="1"/>
</dbReference>
<comment type="similarity">
    <text evidence="1 12">Belongs to the class-I aminoacyl-tRNA synthetase family. IleS type 1 subfamily.</text>
</comment>
<dbReference type="InterPro" id="IPR001412">
    <property type="entry name" value="aa-tRNA-synth_I_CS"/>
</dbReference>
<dbReference type="PANTHER" id="PTHR42765">
    <property type="entry name" value="SOLEUCYL-TRNA SYNTHETASE"/>
    <property type="match status" value="1"/>
</dbReference>
<dbReference type="GO" id="GO:0005524">
    <property type="term" value="F:ATP binding"/>
    <property type="evidence" value="ECO:0007669"/>
    <property type="project" value="UniProtKB-UniRule"/>
</dbReference>
<dbReference type="Proteomes" id="UP000233742">
    <property type="component" value="Chromosome"/>
</dbReference>
<comment type="subunit">
    <text evidence="12">Monomer.</text>
</comment>
<dbReference type="KEGG" id="paro:CUV01_11170"/>
<evidence type="ECO:0000259" key="15">
    <source>
        <dbReference type="Pfam" id="PF08264"/>
    </source>
</evidence>
<evidence type="ECO:0000256" key="2">
    <source>
        <dbReference type="ARBA" id="ARBA00022490"/>
    </source>
</evidence>
<dbReference type="CDD" id="cd07960">
    <property type="entry name" value="Anticodon_Ia_Ile_BEm"/>
    <property type="match status" value="1"/>
</dbReference>
<reference evidence="16 17" key="1">
    <citation type="submission" date="2017-12" db="EMBL/GenBank/DDBJ databases">
        <authorList>
            <person name="Hurst M.R.H."/>
        </authorList>
    </citation>
    <scope>NUCLEOTIDE SEQUENCE [LARGE SCALE GENOMIC DNA]</scope>
    <source>
        <strain evidence="16 17">BM15</strain>
    </source>
</reference>
<feature type="domain" description="Methionyl/Valyl/Leucyl/Isoleucyl-tRNA synthetase anticodon-binding" evidence="15">
    <location>
        <begin position="762"/>
        <end position="913"/>
    </location>
</feature>
<dbReference type="PROSITE" id="PS00178">
    <property type="entry name" value="AA_TRNA_LIGASE_I"/>
    <property type="match status" value="1"/>
</dbReference>
<dbReference type="Gene3D" id="3.90.740.10">
    <property type="entry name" value="Valyl/Leucyl/Isoleucyl-tRNA synthetase, editing domain"/>
    <property type="match status" value="1"/>
</dbReference>
<dbReference type="Pfam" id="PF00133">
    <property type="entry name" value="tRNA-synt_1"/>
    <property type="match status" value="1"/>
</dbReference>
<evidence type="ECO:0000256" key="12">
    <source>
        <dbReference type="HAMAP-Rule" id="MF_02002"/>
    </source>
</evidence>
<evidence type="ECO:0000256" key="11">
    <source>
        <dbReference type="ARBA" id="ARBA00048359"/>
    </source>
</evidence>
<dbReference type="AlphaFoldDB" id="A0A2K9F4Q3"/>
<dbReference type="PANTHER" id="PTHR42765:SF1">
    <property type="entry name" value="ISOLEUCINE--TRNA LIGASE, MITOCHONDRIAL"/>
    <property type="match status" value="1"/>
</dbReference>
<dbReference type="GO" id="GO:0006428">
    <property type="term" value="P:isoleucyl-tRNA aminoacylation"/>
    <property type="evidence" value="ECO:0007669"/>
    <property type="project" value="UniProtKB-UniRule"/>
</dbReference>
<dbReference type="InterPro" id="IPR002301">
    <property type="entry name" value="Ile-tRNA-ligase"/>
</dbReference>
<evidence type="ECO:0000256" key="7">
    <source>
        <dbReference type="ARBA" id="ARBA00022840"/>
    </source>
</evidence>
<dbReference type="FunFam" id="3.40.50.620:FF:000042">
    <property type="entry name" value="Isoleucine--tRNA ligase"/>
    <property type="match status" value="1"/>
</dbReference>
<organism evidence="16 17">
    <name type="scientific">Paracoccus tegillarcae</name>
    <dbReference type="NCBI Taxonomy" id="1529068"/>
    <lineage>
        <taxon>Bacteria</taxon>
        <taxon>Pseudomonadati</taxon>
        <taxon>Pseudomonadota</taxon>
        <taxon>Alphaproteobacteria</taxon>
        <taxon>Rhodobacterales</taxon>
        <taxon>Paracoccaceae</taxon>
        <taxon>Paracoccus</taxon>
    </lineage>
</organism>
<feature type="domain" description="Zinc finger FPG/IleRS-type" evidence="14">
    <location>
        <begin position="971"/>
        <end position="998"/>
    </location>
</feature>
<dbReference type="InterPro" id="IPR033708">
    <property type="entry name" value="Anticodon_Ile_BEm"/>
</dbReference>
<feature type="binding site" evidence="12">
    <location>
        <position position="683"/>
    </location>
    <ligand>
        <name>ATP</name>
        <dbReference type="ChEBI" id="CHEBI:30616"/>
    </ligand>
</feature>
<evidence type="ECO:0000313" key="16">
    <source>
        <dbReference type="EMBL" id="AUH35382.1"/>
    </source>
</evidence>
<dbReference type="GO" id="GO:0008270">
    <property type="term" value="F:zinc ion binding"/>
    <property type="evidence" value="ECO:0007669"/>
    <property type="project" value="UniProtKB-UniRule"/>
</dbReference>
<comment type="catalytic activity">
    <reaction evidence="11 12">
        <text>tRNA(Ile) + L-isoleucine + ATP = L-isoleucyl-tRNA(Ile) + AMP + diphosphate</text>
        <dbReference type="Rhea" id="RHEA:11060"/>
        <dbReference type="Rhea" id="RHEA-COMP:9666"/>
        <dbReference type="Rhea" id="RHEA-COMP:9695"/>
        <dbReference type="ChEBI" id="CHEBI:30616"/>
        <dbReference type="ChEBI" id="CHEBI:33019"/>
        <dbReference type="ChEBI" id="CHEBI:58045"/>
        <dbReference type="ChEBI" id="CHEBI:78442"/>
        <dbReference type="ChEBI" id="CHEBI:78528"/>
        <dbReference type="ChEBI" id="CHEBI:456215"/>
        <dbReference type="EC" id="6.1.1.5"/>
    </reaction>
</comment>
<comment type="cofactor">
    <cofactor evidence="12">
        <name>Zn(2+)</name>
        <dbReference type="ChEBI" id="CHEBI:29105"/>
    </cofactor>
    <text evidence="12">Binds 1 zinc ion per subunit.</text>
</comment>
<dbReference type="Pfam" id="PF08264">
    <property type="entry name" value="Anticodon_1"/>
    <property type="match status" value="1"/>
</dbReference>
<evidence type="ECO:0000256" key="5">
    <source>
        <dbReference type="ARBA" id="ARBA00022741"/>
    </source>
</evidence>
<dbReference type="SUPFAM" id="SSF47323">
    <property type="entry name" value="Anticodon-binding domain of a subclass of class I aminoacyl-tRNA synthetases"/>
    <property type="match status" value="1"/>
</dbReference>
<dbReference type="InterPro" id="IPR014729">
    <property type="entry name" value="Rossmann-like_a/b/a_fold"/>
</dbReference>
<dbReference type="InterPro" id="IPR023585">
    <property type="entry name" value="Ile-tRNA-ligase_type1"/>
</dbReference>
<dbReference type="InterPro" id="IPR050081">
    <property type="entry name" value="Ile-tRNA_ligase"/>
</dbReference>
<feature type="binding site" evidence="12">
    <location>
        <position position="974"/>
    </location>
    <ligand>
        <name>Zn(2+)</name>
        <dbReference type="ChEBI" id="CHEBI:29105"/>
    </ligand>
</feature>
<dbReference type="Gene3D" id="1.10.730.20">
    <property type="match status" value="1"/>
</dbReference>
<dbReference type="RefSeq" id="WP_101462034.1">
    <property type="nucleotide sequence ID" value="NZ_CP025408.1"/>
</dbReference>
<evidence type="ECO:0000256" key="10">
    <source>
        <dbReference type="ARBA" id="ARBA00025217"/>
    </source>
</evidence>
<evidence type="ECO:0000259" key="13">
    <source>
        <dbReference type="Pfam" id="PF00133"/>
    </source>
</evidence>
<feature type="binding site" evidence="12">
    <location>
        <position position="993"/>
    </location>
    <ligand>
        <name>Zn(2+)</name>
        <dbReference type="ChEBI" id="CHEBI:29105"/>
    </ligand>
</feature>
<dbReference type="EMBL" id="CP025408">
    <property type="protein sequence ID" value="AUH35382.1"/>
    <property type="molecule type" value="Genomic_DNA"/>
</dbReference>
<dbReference type="NCBIfam" id="TIGR00392">
    <property type="entry name" value="ileS"/>
    <property type="match status" value="1"/>
</dbReference>
<dbReference type="PRINTS" id="PR00984">
    <property type="entry name" value="TRNASYNTHILE"/>
</dbReference>
<evidence type="ECO:0000256" key="6">
    <source>
        <dbReference type="ARBA" id="ARBA00022833"/>
    </source>
</evidence>
<keyword evidence="5 12" id="KW-0547">Nucleotide-binding</keyword>
<keyword evidence="8 12" id="KW-0648">Protein biosynthesis</keyword>
<keyword evidence="9 12" id="KW-0030">Aminoacyl-tRNA synthetase</keyword>
<sequence>MSAETPDYRDTVFLPRTDFPMRAGLPAREPEWLDRWARIGLYDRLREQADGRTPFILHDGPPYANGHLHIGHALNKTLKDMVVRSQQMMGRDARYVPGWDCHGLPIEWKIEEKYRKDGRDKDAVDVVEFRQECRRFADEWIDIQRSEFKRLGITGKWDDPYLTMNYHAEAVIAAEFMKLLMNGSLYQGSKPVMWSPVEKTALAEAEVEYHDHTSHTVWVRFKTIGVKPKAQWIGTSDEEVQRFKDDYNDQLQAMADLIGTEAKASVVIWTTTPWTIPQNRAVAFNPDISYGLFEVGEVAENSNAVRGETLLLADSLAENVMQAAKVENYTRLRDIPADQLKMLTLDHPLKGVEGGQNAEGKDEWGDRIPMLPGDHVTDDAGTGFVHTAPSHGDDDYQLGLKHGLPMTYNVEPDGSYRKDLPIFGGEAIVQPDGKDGPANVSVIKNLAWARALLAKGKIKHSYPHSWRSKAPLIYRNTAQWFAAIDKPLEDGMGDYGDTIRDRALTSIDKLVHWTPQSGRNRIHSMVENRPDWVLSRQRAWGVPLTCFIRKGAKPDADDFLLRDARVNDRIVAAFEADGADAWYKPGFKETVLDGVANPDDYDQIMDVLDVWFDSGSTHAFVIRDRADGAPDGIADLYLEGTDQHRGWFHSSLLQASATKGRAPYRGVLTHGFTLDEKGMKMSKSLGNTIVPAEVIEQYGADILRLWVAQTDYTADQRIGPEILKGTADSYRRLRNTLRFMLGNLDGFSDAEKVAPEDMPELEQWVLHRLAQLDHRVRQGYDAYDFQGVFQTLFQFCTVDLSAFYFDIRKDALYCDAADSIRRRSARTVSDILFHRLVTWLAPILPFTMEDVWLSRFPSDDDSVHLHDFPLTPADWLNEPLAAKWDAVRRARRVVTAALEVKRADKTIGASLEAAPIVHVEDGDTLAALKSVNFADMCIVSDISLTADPAPNEAFRMTEAPGIGVVFELAEGEKCQRCWKILPDVGTHSHPGVCARCDEVLSGA</sequence>
<evidence type="ECO:0000313" key="17">
    <source>
        <dbReference type="Proteomes" id="UP000233742"/>
    </source>
</evidence>
<dbReference type="GO" id="GO:0004822">
    <property type="term" value="F:isoleucine-tRNA ligase activity"/>
    <property type="evidence" value="ECO:0007669"/>
    <property type="project" value="UniProtKB-UniRule"/>
</dbReference>
<feature type="binding site" evidence="12">
    <location>
        <position position="996"/>
    </location>
    <ligand>
        <name>Zn(2+)</name>
        <dbReference type="ChEBI" id="CHEBI:29105"/>
    </ligand>
</feature>
<dbReference type="InterPro" id="IPR002300">
    <property type="entry name" value="aa-tRNA-synth_Ia"/>
</dbReference>
<evidence type="ECO:0000259" key="14">
    <source>
        <dbReference type="Pfam" id="PF06827"/>
    </source>
</evidence>
<feature type="binding site" evidence="12">
    <location>
        <position position="639"/>
    </location>
    <ligand>
        <name>L-isoleucyl-5'-AMP</name>
        <dbReference type="ChEBI" id="CHEBI:178002"/>
    </ligand>
</feature>
<name>A0A2K9F4Q3_9RHOB</name>
<feature type="domain" description="Aminoacyl-tRNA synthetase class Ia" evidence="13">
    <location>
        <begin position="32"/>
        <end position="718"/>
    </location>
</feature>
<keyword evidence="7 12" id="KW-0067">ATP-binding</keyword>
<dbReference type="GO" id="GO:0005829">
    <property type="term" value="C:cytosol"/>
    <property type="evidence" value="ECO:0007669"/>
    <property type="project" value="TreeGrafter"/>
</dbReference>
<keyword evidence="17" id="KW-1185">Reference proteome</keyword>